<comment type="caution">
    <text evidence="1">The sequence shown here is derived from an EMBL/GenBank/DDBJ whole genome shotgun (WGS) entry which is preliminary data.</text>
</comment>
<reference evidence="1 2" key="1">
    <citation type="submission" date="2011-02" db="EMBL/GenBank/DDBJ databases">
        <authorList>
            <person name="Muzny D."/>
            <person name="Qin X."/>
            <person name="Buhay C."/>
            <person name="Dugan-Rocha S."/>
            <person name="Ding Y."/>
            <person name="Chen G."/>
            <person name="Hawes A."/>
            <person name="Holder M."/>
            <person name="Jhangiani S."/>
            <person name="Johnson A."/>
            <person name="Khan Z."/>
            <person name="Li Z."/>
            <person name="Liu W."/>
            <person name="Liu X."/>
            <person name="Perez L."/>
            <person name="Shen H."/>
            <person name="Wang Q."/>
            <person name="Watt J."/>
            <person name="Xi L."/>
            <person name="Xin Y."/>
            <person name="Zhou J."/>
            <person name="Deng J."/>
            <person name="Jiang H."/>
            <person name="Liu Y."/>
            <person name="Qu J."/>
            <person name="Song X.-Z."/>
            <person name="Zhang L."/>
            <person name="Villasana D."/>
            <person name="Johnson A."/>
            <person name="Liu J."/>
            <person name="Liyanage D."/>
            <person name="Lorensuhewa L."/>
            <person name="Robinson T."/>
            <person name="Song A."/>
            <person name="Song B.-B."/>
            <person name="Dinh H."/>
            <person name="Thornton R."/>
            <person name="Coyle M."/>
            <person name="Francisco L."/>
            <person name="Jackson L."/>
            <person name="Javaid M."/>
            <person name="Korchina V."/>
            <person name="Kovar C."/>
            <person name="Mata R."/>
            <person name="Mathew T."/>
            <person name="Ngo R."/>
            <person name="Nguyen L."/>
            <person name="Nguyen N."/>
            <person name="Okwuonu G."/>
            <person name="Ongeri F."/>
            <person name="Pham C."/>
            <person name="Simmons D."/>
            <person name="Wilczek-Boney K."/>
            <person name="Hale W."/>
            <person name="Jakkamsetti A."/>
            <person name="Pham P."/>
            <person name="Ruth R."/>
            <person name="San Lucas F."/>
            <person name="Warren J."/>
            <person name="Zhang J."/>
            <person name="Zhao Z."/>
            <person name="Zhou C."/>
            <person name="Zhu D."/>
            <person name="Lee S."/>
            <person name="Bess C."/>
            <person name="Blankenburg K."/>
            <person name="Forbes L."/>
            <person name="Fu Q."/>
            <person name="Gubbala S."/>
            <person name="Hirani K."/>
            <person name="Jayaseelan J.C."/>
            <person name="Lara F."/>
            <person name="Munidasa M."/>
            <person name="Palculict T."/>
            <person name="Patil S."/>
            <person name="Pu L.-L."/>
            <person name="Saada N."/>
            <person name="Tang L."/>
            <person name="Weissenberger G."/>
            <person name="Zhu Y."/>
            <person name="Hemphill L."/>
            <person name="Shang Y."/>
            <person name="Youmans B."/>
            <person name="Ayvaz T."/>
            <person name="Ross M."/>
            <person name="Santibanez J."/>
            <person name="Aqrawi P."/>
            <person name="Gross S."/>
            <person name="Joshi V."/>
            <person name="Fowler G."/>
            <person name="Nazareth L."/>
            <person name="Reid J."/>
            <person name="Worley K."/>
            <person name="Petrosino J."/>
            <person name="Highlander S."/>
            <person name="Gibbs R."/>
        </authorList>
    </citation>
    <scope>NUCLEOTIDE SEQUENCE [LARGE SCALE GENOMIC DNA]</scope>
    <source>
        <strain evidence="1 2">DSM 15829</strain>
    </source>
</reference>
<gene>
    <name evidence="1" type="ORF">HMPREF0091_10412</name>
</gene>
<accession>F1T421</accession>
<name>F1T421_9ACTN</name>
<keyword evidence="2" id="KW-1185">Reference proteome</keyword>
<evidence type="ECO:0000313" key="2">
    <source>
        <dbReference type="Proteomes" id="UP000005947"/>
    </source>
</evidence>
<dbReference type="AlphaFoldDB" id="F1T421"/>
<sequence length="60" mass="6921">MYYILMDVLNNQHGIIKIFYKGVLGSLRRRMLINKHTNAADDIARNLFTMLSATLSVAFF</sequence>
<evidence type="ECO:0000313" key="1">
    <source>
        <dbReference type="EMBL" id="EGF23465.1"/>
    </source>
</evidence>
<organism evidence="1 2">
    <name type="scientific">Fannyhessea vaginae DSM 15829</name>
    <dbReference type="NCBI Taxonomy" id="525256"/>
    <lineage>
        <taxon>Bacteria</taxon>
        <taxon>Bacillati</taxon>
        <taxon>Actinomycetota</taxon>
        <taxon>Coriobacteriia</taxon>
        <taxon>Coriobacteriales</taxon>
        <taxon>Atopobiaceae</taxon>
        <taxon>Fannyhessea</taxon>
    </lineage>
</organism>
<dbReference type="EMBL" id="ACGK02000001">
    <property type="protein sequence ID" value="EGF23465.1"/>
    <property type="molecule type" value="Genomic_DNA"/>
</dbReference>
<proteinExistence type="predicted"/>
<protein>
    <submittedName>
        <fullName evidence="1">Uncharacterized protein</fullName>
    </submittedName>
</protein>
<dbReference type="Proteomes" id="UP000005947">
    <property type="component" value="Unassembled WGS sequence"/>
</dbReference>